<reference evidence="1" key="2">
    <citation type="submission" date="2013-11" db="EMBL/GenBank/DDBJ databases">
        <title>Draft genome sequence of Bacteroides uniformis (ATCC 8492).</title>
        <authorList>
            <person name="Sudarsanam P."/>
            <person name="Ley R."/>
            <person name="Guruge J."/>
            <person name="Turnbaugh P.J."/>
            <person name="Mahowald M."/>
            <person name="Liep D."/>
            <person name="Gordon J."/>
        </authorList>
    </citation>
    <scope>NUCLEOTIDE SEQUENCE</scope>
    <source>
        <strain evidence="1">ATCC 8492</strain>
    </source>
</reference>
<dbReference type="Proteomes" id="UP000004110">
    <property type="component" value="Unassembled WGS sequence"/>
</dbReference>
<accession>A0ABC9NC51</accession>
<dbReference type="EMBL" id="AAYH02000043">
    <property type="protein sequence ID" value="EDO54256.1"/>
    <property type="molecule type" value="Genomic_DNA"/>
</dbReference>
<comment type="caution">
    <text evidence="1">The sequence shown here is derived from an EMBL/GenBank/DDBJ whole genome shotgun (WGS) entry which is preliminary data.</text>
</comment>
<evidence type="ECO:0000313" key="2">
    <source>
        <dbReference type="Proteomes" id="UP000004110"/>
    </source>
</evidence>
<protein>
    <submittedName>
        <fullName evidence="1">Uncharacterized protein</fullName>
    </submittedName>
</protein>
<sequence>MGIPKGLLPPLNFGISTNFTALAYNYRSSCNSIDNKD</sequence>
<reference evidence="1" key="1">
    <citation type="submission" date="2007-06" db="EMBL/GenBank/DDBJ databases">
        <authorList>
            <person name="Fulton L."/>
            <person name="Clifton S."/>
            <person name="Fulton B."/>
            <person name="Xu J."/>
            <person name="Minx P."/>
            <person name="Pepin K.H."/>
            <person name="Johnson M."/>
            <person name="Thiruvilangam P."/>
            <person name="Bhonagiri V."/>
            <person name="Nash W.E."/>
            <person name="Mardis E.R."/>
            <person name="Wilson R.K."/>
        </authorList>
    </citation>
    <scope>NUCLEOTIDE SEQUENCE [LARGE SCALE GENOMIC DNA]</scope>
    <source>
        <strain evidence="1">ATCC 8492</strain>
    </source>
</reference>
<keyword evidence="2" id="KW-1185">Reference proteome</keyword>
<name>A0ABC9NC51_BACUC</name>
<dbReference type="AlphaFoldDB" id="A0ABC9NC51"/>
<proteinExistence type="predicted"/>
<organism evidence="1 2">
    <name type="scientific">Bacteroides uniformis (strain ATCC 8492 / DSM 6597 / CCUG 4942 / CIP 103695 / JCM 5828 / KCTC 5204 / NCTC 13054 / VPI 0061)</name>
    <dbReference type="NCBI Taxonomy" id="411479"/>
    <lineage>
        <taxon>Bacteria</taxon>
        <taxon>Pseudomonadati</taxon>
        <taxon>Bacteroidota</taxon>
        <taxon>Bacteroidia</taxon>
        <taxon>Bacteroidales</taxon>
        <taxon>Bacteroidaceae</taxon>
        <taxon>Bacteroides</taxon>
    </lineage>
</organism>
<evidence type="ECO:0000313" key="1">
    <source>
        <dbReference type="EMBL" id="EDO54256.1"/>
    </source>
</evidence>
<gene>
    <name evidence="1" type="ORF">BACUNI_02264</name>
</gene>